<evidence type="ECO:0000256" key="14">
    <source>
        <dbReference type="RuleBase" id="RU363051"/>
    </source>
</evidence>
<comment type="catalytic activity">
    <reaction evidence="13">
        <text>2 Fe(II)-[cytochrome c] + H2O2 + 2 H(+) = 2 Fe(III)-[cytochrome c] + 2 H2O</text>
        <dbReference type="Rhea" id="RHEA:16581"/>
        <dbReference type="Rhea" id="RHEA-COMP:10350"/>
        <dbReference type="Rhea" id="RHEA-COMP:14399"/>
        <dbReference type="ChEBI" id="CHEBI:15377"/>
        <dbReference type="ChEBI" id="CHEBI:15378"/>
        <dbReference type="ChEBI" id="CHEBI:16240"/>
        <dbReference type="ChEBI" id="CHEBI:29033"/>
        <dbReference type="ChEBI" id="CHEBI:29034"/>
        <dbReference type="EC" id="1.11.1.5"/>
    </reaction>
</comment>
<dbReference type="FunCoup" id="A0A448YEY1">
    <property type="interactions" value="99"/>
</dbReference>
<evidence type="ECO:0000313" key="17">
    <source>
        <dbReference type="EMBL" id="VEU19515.1"/>
    </source>
</evidence>
<evidence type="ECO:0000256" key="15">
    <source>
        <dbReference type="SAM" id="Phobius"/>
    </source>
</evidence>
<dbReference type="Pfam" id="PF00141">
    <property type="entry name" value="peroxidase"/>
    <property type="match status" value="1"/>
</dbReference>
<dbReference type="PRINTS" id="PR00458">
    <property type="entry name" value="PEROXIDASE"/>
</dbReference>
<protein>
    <recommendedName>
        <fullName evidence="14">Peroxidase</fullName>
        <ecNumber evidence="14">1.11.1.-</ecNumber>
    </recommendedName>
</protein>
<dbReference type="Proteomes" id="UP000290900">
    <property type="component" value="Unassembled WGS sequence"/>
</dbReference>
<comment type="function">
    <text evidence="1">Destroys radicals which are normally produced within the cells and which are toxic to biological systems.</text>
</comment>
<dbReference type="Gene3D" id="1.10.420.10">
    <property type="entry name" value="Peroxidase, domain 2"/>
    <property type="match status" value="1"/>
</dbReference>
<dbReference type="EC" id="1.11.1.-" evidence="14"/>
<dbReference type="GO" id="GO:0004130">
    <property type="term" value="F:cytochrome-c peroxidase activity"/>
    <property type="evidence" value="ECO:0007669"/>
    <property type="project" value="UniProtKB-EC"/>
</dbReference>
<keyword evidence="15" id="KW-0472">Membrane</keyword>
<dbReference type="GO" id="GO:0042744">
    <property type="term" value="P:hydrogen peroxide catabolic process"/>
    <property type="evidence" value="ECO:0007669"/>
    <property type="project" value="TreeGrafter"/>
</dbReference>
<dbReference type="GO" id="GO:0046872">
    <property type="term" value="F:metal ion binding"/>
    <property type="evidence" value="ECO:0007669"/>
    <property type="project" value="UniProtKB-UniRule"/>
</dbReference>
<dbReference type="PROSITE" id="PS00436">
    <property type="entry name" value="PEROXIDASE_2"/>
    <property type="match status" value="1"/>
</dbReference>
<comment type="subunit">
    <text evidence="12">Forms a one-to-one complex with cytochrome c.</text>
</comment>
<keyword evidence="5 14" id="KW-0575">Peroxidase</keyword>
<dbReference type="GO" id="GO:0034599">
    <property type="term" value="P:cellular response to oxidative stress"/>
    <property type="evidence" value="ECO:0007669"/>
    <property type="project" value="InterPro"/>
</dbReference>
<comment type="subcellular location">
    <subcellularLocation>
        <location evidence="3">Mitochondrion intermembrane space</location>
    </subcellularLocation>
    <subcellularLocation>
        <location evidence="2">Mitochondrion matrix</location>
    </subcellularLocation>
</comment>
<dbReference type="STRING" id="13370.A0A448YEY1"/>
<dbReference type="GO" id="GO:0005759">
    <property type="term" value="C:mitochondrial matrix"/>
    <property type="evidence" value="ECO:0007669"/>
    <property type="project" value="UniProtKB-SubCell"/>
</dbReference>
<dbReference type="AlphaFoldDB" id="A0A448YEY1"/>
<dbReference type="GO" id="GO:0020037">
    <property type="term" value="F:heme binding"/>
    <property type="evidence" value="ECO:0007669"/>
    <property type="project" value="UniProtKB-UniRule"/>
</dbReference>
<dbReference type="GO" id="GO:0005758">
    <property type="term" value="C:mitochondrial intermembrane space"/>
    <property type="evidence" value="ECO:0007669"/>
    <property type="project" value="UniProtKB-SubCell"/>
</dbReference>
<comment type="similarity">
    <text evidence="4">Belongs to the peroxidase family. Cytochrome c peroxidase subfamily.</text>
</comment>
<evidence type="ECO:0000256" key="5">
    <source>
        <dbReference type="ARBA" id="ARBA00022559"/>
    </source>
</evidence>
<evidence type="ECO:0000256" key="1">
    <source>
        <dbReference type="ARBA" id="ARBA00003917"/>
    </source>
</evidence>
<dbReference type="InterPro" id="IPR019794">
    <property type="entry name" value="Peroxidases_AS"/>
</dbReference>
<evidence type="ECO:0000256" key="8">
    <source>
        <dbReference type="ARBA" id="ARBA00022946"/>
    </source>
</evidence>
<dbReference type="InParanoid" id="A0A448YEY1"/>
<reference evidence="17 18" key="1">
    <citation type="submission" date="2018-12" db="EMBL/GenBank/DDBJ databases">
        <authorList>
            <person name="Tiukova I."/>
            <person name="Dainat J."/>
        </authorList>
    </citation>
    <scope>NUCLEOTIDE SEQUENCE [LARGE SCALE GENOMIC DNA]</scope>
</reference>
<evidence type="ECO:0000256" key="12">
    <source>
        <dbReference type="ARBA" id="ARBA00038574"/>
    </source>
</evidence>
<keyword evidence="9 14" id="KW-0560">Oxidoreductase</keyword>
<keyword evidence="18" id="KW-1185">Reference proteome</keyword>
<feature type="domain" description="Plant heme peroxidase family profile" evidence="16">
    <location>
        <begin position="95"/>
        <end position="369"/>
    </location>
</feature>
<keyword evidence="15" id="KW-0812">Transmembrane</keyword>
<evidence type="ECO:0000256" key="9">
    <source>
        <dbReference type="ARBA" id="ARBA00023002"/>
    </source>
</evidence>
<keyword evidence="7" id="KW-0479">Metal-binding</keyword>
<keyword evidence="11" id="KW-0496">Mitochondrion</keyword>
<proteinExistence type="inferred from homology"/>
<evidence type="ECO:0000256" key="3">
    <source>
        <dbReference type="ARBA" id="ARBA00004569"/>
    </source>
</evidence>
<keyword evidence="8" id="KW-0809">Transit peptide</keyword>
<dbReference type="SUPFAM" id="SSF48113">
    <property type="entry name" value="Heme-dependent peroxidases"/>
    <property type="match status" value="1"/>
</dbReference>
<dbReference type="Gene3D" id="1.10.520.10">
    <property type="match status" value="1"/>
</dbReference>
<feature type="transmembrane region" description="Helical" evidence="15">
    <location>
        <begin position="21"/>
        <end position="42"/>
    </location>
</feature>
<evidence type="ECO:0000256" key="7">
    <source>
        <dbReference type="ARBA" id="ARBA00022723"/>
    </source>
</evidence>
<gene>
    <name evidence="17" type="ORF">BRENAR_LOCUS252</name>
</gene>
<dbReference type="OrthoDB" id="2859658at2759"/>
<dbReference type="PROSITE" id="PS50873">
    <property type="entry name" value="PEROXIDASE_4"/>
    <property type="match status" value="1"/>
</dbReference>
<dbReference type="FunFam" id="1.10.520.10:FF:000005">
    <property type="entry name" value="Cytochrome c peroxidase"/>
    <property type="match status" value="1"/>
</dbReference>
<dbReference type="InterPro" id="IPR002016">
    <property type="entry name" value="Haem_peroxidase"/>
</dbReference>
<dbReference type="InterPro" id="IPR002207">
    <property type="entry name" value="Peroxidase_I"/>
</dbReference>
<evidence type="ECO:0000256" key="6">
    <source>
        <dbReference type="ARBA" id="ARBA00022617"/>
    </source>
</evidence>
<dbReference type="PANTHER" id="PTHR31356:SF58">
    <property type="entry name" value="CYTOCHROME C PEROXIDASE, MITOCHONDRIAL"/>
    <property type="match status" value="1"/>
</dbReference>
<dbReference type="InterPro" id="IPR010255">
    <property type="entry name" value="Haem_peroxidase_sf"/>
</dbReference>
<keyword evidence="6" id="KW-0349">Heme</keyword>
<keyword evidence="15" id="KW-1133">Transmembrane helix</keyword>
<evidence type="ECO:0000256" key="11">
    <source>
        <dbReference type="ARBA" id="ARBA00023128"/>
    </source>
</evidence>
<evidence type="ECO:0000313" key="18">
    <source>
        <dbReference type="Proteomes" id="UP000290900"/>
    </source>
</evidence>
<evidence type="ECO:0000256" key="2">
    <source>
        <dbReference type="ARBA" id="ARBA00004305"/>
    </source>
</evidence>
<evidence type="ECO:0000256" key="10">
    <source>
        <dbReference type="ARBA" id="ARBA00023004"/>
    </source>
</evidence>
<accession>A0A448YEY1</accession>
<evidence type="ECO:0000256" key="13">
    <source>
        <dbReference type="ARBA" id="ARBA00049265"/>
    </source>
</evidence>
<dbReference type="InterPro" id="IPR044831">
    <property type="entry name" value="Ccp1-like"/>
</dbReference>
<dbReference type="GO" id="GO:0000302">
    <property type="term" value="P:response to reactive oxygen species"/>
    <property type="evidence" value="ECO:0007669"/>
    <property type="project" value="TreeGrafter"/>
</dbReference>
<keyword evidence="10" id="KW-0408">Iron</keyword>
<organism evidence="17 18">
    <name type="scientific">Brettanomyces naardenensis</name>
    <name type="common">Yeast</name>
    <dbReference type="NCBI Taxonomy" id="13370"/>
    <lineage>
        <taxon>Eukaryota</taxon>
        <taxon>Fungi</taxon>
        <taxon>Dikarya</taxon>
        <taxon>Ascomycota</taxon>
        <taxon>Saccharomycotina</taxon>
        <taxon>Pichiomycetes</taxon>
        <taxon>Pichiales</taxon>
        <taxon>Pichiaceae</taxon>
        <taxon>Brettanomyces</taxon>
    </lineage>
</organism>
<dbReference type="EMBL" id="CAACVR010000001">
    <property type="protein sequence ID" value="VEU19515.1"/>
    <property type="molecule type" value="Genomic_DNA"/>
</dbReference>
<evidence type="ECO:0000256" key="4">
    <source>
        <dbReference type="ARBA" id="ARBA00005997"/>
    </source>
</evidence>
<evidence type="ECO:0000259" key="16">
    <source>
        <dbReference type="PROSITE" id="PS50873"/>
    </source>
</evidence>
<dbReference type="PRINTS" id="PR00459">
    <property type="entry name" value="ASPEROXIDASE"/>
</dbReference>
<dbReference type="PANTHER" id="PTHR31356">
    <property type="entry name" value="THYLAKOID LUMENAL 29 KDA PROTEIN, CHLOROPLASTIC-RELATED"/>
    <property type="match status" value="1"/>
</dbReference>
<sequence length="369" mass="41498">MSSIANPFFRTASRTFVYSKASFRGLAYGSVALAAAAAVYYGNNKQPGKGPSNFGTKAFLGGLFGTAEYEKNTREASVDVKPFEDYQKVYNDIALRIREHDEWDDGSYAPILVRLAWHNSGSYDQHDHSATKGGTYAGTMRFEKEQKDPENAGLTAAMKFLAPIKEKYPFLSEGDLWTLGGVVGIQEMEGPKIAWRPGREDQGEEAIPPYHRLPDAAQTTGDYVRSVFHERLGFSDKEMVCLIGVGHAIGRCHTYSSGFDGPWTFSPTTVTNDFFENLLEEDWEFKKWNGKKQYVDAKTKSIMMLPTDMVLKTDPKFRKYVEEYAKDSDKALKDFSVVFSKLLERGVKFPSSTKPMLFQTLDEQGIDDE</sequence>
<name>A0A448YEY1_BRENA</name>